<evidence type="ECO:0000313" key="1">
    <source>
        <dbReference type="EMBL" id="GGB10477.1"/>
    </source>
</evidence>
<name>A0A916SPU7_9HYPH</name>
<gene>
    <name evidence="1" type="ORF">GCM10011491_43030</name>
</gene>
<keyword evidence="2" id="KW-1185">Reference proteome</keyword>
<dbReference type="EMBL" id="BMHH01000029">
    <property type="protein sequence ID" value="GGB10477.1"/>
    <property type="molecule type" value="Genomic_DNA"/>
</dbReference>
<reference evidence="1" key="2">
    <citation type="submission" date="2020-09" db="EMBL/GenBank/DDBJ databases">
        <authorList>
            <person name="Sun Q."/>
            <person name="Zhou Y."/>
        </authorList>
    </citation>
    <scope>NUCLEOTIDE SEQUENCE</scope>
    <source>
        <strain evidence="1">CGMCC 1.15082</strain>
    </source>
</reference>
<organism evidence="1 2">
    <name type="scientific">Brucella endophytica</name>
    <dbReference type="NCBI Taxonomy" id="1963359"/>
    <lineage>
        <taxon>Bacteria</taxon>
        <taxon>Pseudomonadati</taxon>
        <taxon>Pseudomonadota</taxon>
        <taxon>Alphaproteobacteria</taxon>
        <taxon>Hyphomicrobiales</taxon>
        <taxon>Brucellaceae</taxon>
        <taxon>Brucella/Ochrobactrum group</taxon>
        <taxon>Brucella</taxon>
    </lineage>
</organism>
<accession>A0A916SPU7</accession>
<evidence type="ECO:0000313" key="2">
    <source>
        <dbReference type="Proteomes" id="UP000646478"/>
    </source>
</evidence>
<protein>
    <submittedName>
        <fullName evidence="1">Uncharacterized protein</fullName>
    </submittedName>
</protein>
<comment type="caution">
    <text evidence="1">The sequence shown here is derived from an EMBL/GenBank/DDBJ whole genome shotgun (WGS) entry which is preliminary data.</text>
</comment>
<sequence length="60" mass="6349">MNLRYPSLQEYDSIKLAWAFHLLAGNAGGTAPPSVLPDISPARGEITLSFPPSPIGNVAE</sequence>
<proteinExistence type="predicted"/>
<reference evidence="1" key="1">
    <citation type="journal article" date="2014" name="Int. J. Syst. Evol. Microbiol.">
        <title>Complete genome sequence of Corynebacterium casei LMG S-19264T (=DSM 44701T), isolated from a smear-ripened cheese.</title>
        <authorList>
            <consortium name="US DOE Joint Genome Institute (JGI-PGF)"/>
            <person name="Walter F."/>
            <person name="Albersmeier A."/>
            <person name="Kalinowski J."/>
            <person name="Ruckert C."/>
        </authorList>
    </citation>
    <scope>NUCLEOTIDE SEQUENCE</scope>
    <source>
        <strain evidence="1">CGMCC 1.15082</strain>
    </source>
</reference>
<dbReference type="AlphaFoldDB" id="A0A916SPU7"/>
<dbReference type="Proteomes" id="UP000646478">
    <property type="component" value="Unassembled WGS sequence"/>
</dbReference>